<gene>
    <name evidence="1" type="ordered locus">CAP2UW1_3157</name>
</gene>
<reference evidence="1" key="1">
    <citation type="submission" date="2009-08" db="EMBL/GenBank/DDBJ databases">
        <authorList>
            <consortium name="US DOE Joint Genome Institute"/>
            <person name="Lucas S."/>
            <person name="Copeland A."/>
            <person name="Lapidus A."/>
            <person name="Glavina del Rio T."/>
            <person name="Dalin E."/>
            <person name="Tice H."/>
            <person name="Bruce D."/>
            <person name="Barry K."/>
            <person name="Pitluck S."/>
            <person name="Lowry S."/>
            <person name="Larimer F."/>
            <person name="Land M."/>
            <person name="Hauser L."/>
            <person name="Kyrpides N."/>
            <person name="Ivanova N."/>
            <person name="McMahon K.D."/>
            <person name="Hugenholtz P."/>
        </authorList>
    </citation>
    <scope>NUCLEOTIDE SEQUENCE</scope>
    <source>
        <strain evidence="1">UW-1</strain>
    </source>
</reference>
<dbReference type="HOGENOM" id="CLU_123210_0_0_4"/>
<dbReference type="STRING" id="522306.CAP2UW1_3157"/>
<reference evidence="1" key="2">
    <citation type="submission" date="2009-09" db="EMBL/GenBank/DDBJ databases">
        <title>Complete sequence of chromosome of Candidatus Accumulibacter phosphatis clade IIA str. UW-1.</title>
        <authorList>
            <consortium name="US DOE Joint Genome Institute"/>
            <person name="Martin H.G."/>
            <person name="Ivanova N."/>
            <person name="Kunin V."/>
            <person name="Warnecke F."/>
            <person name="Barry K."/>
            <person name="He S."/>
            <person name="Salamov A."/>
            <person name="Szeto E."/>
            <person name="Dalin E."/>
            <person name="Pangilinan J.L."/>
            <person name="Lapidus A."/>
            <person name="Lowry S."/>
            <person name="Kyrpides N.C."/>
            <person name="McMahon K.D."/>
            <person name="Hugenholtz P."/>
        </authorList>
    </citation>
    <scope>NUCLEOTIDE SEQUENCE [LARGE SCALE GENOMIC DNA]</scope>
    <source>
        <strain evidence="1">UW-1</strain>
    </source>
</reference>
<name>C7RVF6_ACCRE</name>
<proteinExistence type="predicted"/>
<dbReference type="KEGG" id="app:CAP2UW1_3157"/>
<dbReference type="EMBL" id="CP001715">
    <property type="protein sequence ID" value="ACV36429.1"/>
    <property type="molecule type" value="Genomic_DNA"/>
</dbReference>
<accession>C7RVF6</accession>
<sequence>MNKRALWGNLWFALQETMPVCHALLQDPHFFSWLLRVDAELAGETRAGGCACGGVLHRADYPRKPRGCPPERYADFARRFSFCCSDCRRRTTSMSVRFLGRRVYLALLVVLGSARHAGQNPGAARLSATLAIPLRTLERWRQWWKDQFPLSTLWQASGARFMPPVTERFPTRLLECFVGDAAEAMGHLLVFLTPITVRPSALRGGR</sequence>
<dbReference type="OrthoDB" id="8960764at2"/>
<dbReference type="AlphaFoldDB" id="C7RVF6"/>
<protein>
    <submittedName>
        <fullName evidence="1">Uncharacterized protein</fullName>
    </submittedName>
</protein>
<evidence type="ECO:0000313" key="1">
    <source>
        <dbReference type="EMBL" id="ACV36429.1"/>
    </source>
</evidence>
<organism evidence="1">
    <name type="scientific">Accumulibacter regalis</name>
    <dbReference type="NCBI Taxonomy" id="522306"/>
    <lineage>
        <taxon>Bacteria</taxon>
        <taxon>Pseudomonadati</taxon>
        <taxon>Pseudomonadota</taxon>
        <taxon>Betaproteobacteria</taxon>
        <taxon>Candidatus Accumulibacter</taxon>
    </lineage>
</organism>
<dbReference type="eggNOG" id="ENOG5032R4Q">
    <property type="taxonomic scope" value="Bacteria"/>
</dbReference>